<evidence type="ECO:0000256" key="4">
    <source>
        <dbReference type="ARBA" id="ARBA00023098"/>
    </source>
</evidence>
<evidence type="ECO:0000256" key="2">
    <source>
        <dbReference type="ARBA" id="ARBA00022729"/>
    </source>
</evidence>
<proteinExistence type="inferred from homology"/>
<dbReference type="SUPFAM" id="SSF53474">
    <property type="entry name" value="alpha/beta-Hydrolases"/>
    <property type="match status" value="1"/>
</dbReference>
<evidence type="ECO:0000313" key="11">
    <source>
        <dbReference type="Proteomes" id="UP000075903"/>
    </source>
</evidence>
<dbReference type="InterPro" id="IPR025483">
    <property type="entry name" value="Lipase_euk"/>
</dbReference>
<dbReference type="GO" id="GO:0016042">
    <property type="term" value="P:lipid catabolic process"/>
    <property type="evidence" value="ECO:0007669"/>
    <property type="project" value="UniProtKB-KW"/>
</dbReference>
<dbReference type="Gene3D" id="3.40.50.1820">
    <property type="entry name" value="alpha/beta hydrolase"/>
    <property type="match status" value="1"/>
</dbReference>
<protein>
    <recommendedName>
        <fullName evidence="6">Lipase</fullName>
    </recommendedName>
</protein>
<dbReference type="STRING" id="30066.A0A182UZV6"/>
<keyword evidence="2" id="KW-0732">Signal</keyword>
<dbReference type="Pfam" id="PF00561">
    <property type="entry name" value="Abhydrolase_1"/>
    <property type="match status" value="1"/>
</dbReference>
<dbReference type="EnsemblMetazoa" id="AMEM006493-RA">
    <property type="protein sequence ID" value="AMEM006493-PA"/>
    <property type="gene ID" value="AMEM006493"/>
</dbReference>
<keyword evidence="4" id="KW-0443">Lipid metabolism</keyword>
<feature type="active site" description="Charge relay system" evidence="7">
    <location>
        <position position="357"/>
    </location>
</feature>
<keyword evidence="8" id="KW-1133">Transmembrane helix</keyword>
<keyword evidence="3 6" id="KW-0442">Lipid degradation</keyword>
<reference evidence="10" key="1">
    <citation type="submission" date="2020-05" db="UniProtKB">
        <authorList>
            <consortium name="EnsemblMetazoa"/>
        </authorList>
    </citation>
    <scope>IDENTIFICATION</scope>
    <source>
        <strain evidence="10">MAF</strain>
    </source>
</reference>
<evidence type="ECO:0000256" key="1">
    <source>
        <dbReference type="ARBA" id="ARBA00010701"/>
    </source>
</evidence>
<dbReference type="VEuPathDB" id="VectorBase:AMEM21_014789"/>
<name>A0A182UZV6_ANOME</name>
<dbReference type="FunFam" id="3.40.50.1820:FF:000179">
    <property type="entry name" value="Lipase"/>
    <property type="match status" value="1"/>
</dbReference>
<feature type="transmembrane region" description="Helical" evidence="8">
    <location>
        <begin position="34"/>
        <end position="54"/>
    </location>
</feature>
<dbReference type="InterPro" id="IPR000073">
    <property type="entry name" value="AB_hydrolase_1"/>
</dbReference>
<organism evidence="10 11">
    <name type="scientific">Anopheles merus</name>
    <name type="common">Mosquito</name>
    <dbReference type="NCBI Taxonomy" id="30066"/>
    <lineage>
        <taxon>Eukaryota</taxon>
        <taxon>Metazoa</taxon>
        <taxon>Ecdysozoa</taxon>
        <taxon>Arthropoda</taxon>
        <taxon>Hexapoda</taxon>
        <taxon>Insecta</taxon>
        <taxon>Pterygota</taxon>
        <taxon>Neoptera</taxon>
        <taxon>Endopterygota</taxon>
        <taxon>Diptera</taxon>
        <taxon>Nematocera</taxon>
        <taxon>Culicoidea</taxon>
        <taxon>Culicidae</taxon>
        <taxon>Anophelinae</taxon>
        <taxon>Anopheles</taxon>
    </lineage>
</organism>
<evidence type="ECO:0000313" key="10">
    <source>
        <dbReference type="EnsemblMetazoa" id="AMEM006493-PA"/>
    </source>
</evidence>
<evidence type="ECO:0000259" key="9">
    <source>
        <dbReference type="Pfam" id="PF00561"/>
    </source>
</evidence>
<evidence type="ECO:0000256" key="6">
    <source>
        <dbReference type="PIRNR" id="PIRNR000862"/>
    </source>
</evidence>
<keyword evidence="5" id="KW-0325">Glycoprotein</keyword>
<keyword evidence="8" id="KW-0812">Transmembrane</keyword>
<dbReference type="PANTHER" id="PTHR11005">
    <property type="entry name" value="LYSOSOMAL ACID LIPASE-RELATED"/>
    <property type="match status" value="1"/>
</dbReference>
<evidence type="ECO:0000256" key="8">
    <source>
        <dbReference type="SAM" id="Phobius"/>
    </source>
</evidence>
<accession>A0A182UZV6</accession>
<dbReference type="InterPro" id="IPR029058">
    <property type="entry name" value="AB_hydrolase_fold"/>
</dbReference>
<dbReference type="VEuPathDB" id="VectorBase:AMEM006493"/>
<feature type="active site" description="Charge relay system" evidence="7">
    <location>
        <position position="388"/>
    </location>
</feature>
<feature type="domain" description="AB hydrolase-1" evidence="9">
    <location>
        <begin position="91"/>
        <end position="392"/>
    </location>
</feature>
<comment type="similarity">
    <text evidence="1 6">Belongs to the AB hydrolase superfamily. Lipase family.</text>
</comment>
<feature type="active site" description="Nucleophile" evidence="7">
    <location>
        <position position="184"/>
    </location>
</feature>
<evidence type="ECO:0000256" key="3">
    <source>
        <dbReference type="ARBA" id="ARBA00022963"/>
    </source>
</evidence>
<keyword evidence="8" id="KW-0472">Membrane</keyword>
<dbReference type="PIRSF" id="PIRSF000862">
    <property type="entry name" value="Steryl_ester_lip"/>
    <property type="match status" value="1"/>
</dbReference>
<sequence>MRLKAINLIAIANARLEGILARGGGLTSGWTTRFVLPLLLLLLLLGVGSLWVFAGCRHSITRHGYPVELHKVTTQDGYILTLVRIPGKGAPVLIMHGLIASSVDWTVQGPDKALAFIAADQGHDVWLGNVRGNTFSKEHIKLTRKDAEYWRFSFHEIGLYDLPAMVDYIRLNSSSDTLHYIGHSQGGAVFLVMASMRPLYNRKFASVHLMAPAAYIHRATSPVFQFTTRVEELETIAKMTRTYEMVGRGPGSPVELLHAGHKMGLIPTDLVLTNVWYFTGVHDSINRSIVGDILANTPAGCSLYQLLHFGRNHLAKSFQQYDYGPDGNVRRYGARVPPEYPLRNVTAPISLYYSEADNFVPAEDVEDLADSLPNVVHKHRIGLRKWNHIDYLYDTNAHRLYRSVVASLTDQRGTAEKK</sequence>
<dbReference type="GO" id="GO:0016788">
    <property type="term" value="F:hydrolase activity, acting on ester bonds"/>
    <property type="evidence" value="ECO:0007669"/>
    <property type="project" value="InterPro"/>
</dbReference>
<keyword evidence="6" id="KW-0378">Hydrolase</keyword>
<keyword evidence="11" id="KW-1185">Reference proteome</keyword>
<dbReference type="Proteomes" id="UP000075903">
    <property type="component" value="Unassembled WGS sequence"/>
</dbReference>
<dbReference type="AlphaFoldDB" id="A0A182UZV6"/>
<evidence type="ECO:0000256" key="7">
    <source>
        <dbReference type="PIRSR" id="PIRSR000862-1"/>
    </source>
</evidence>
<evidence type="ECO:0000256" key="5">
    <source>
        <dbReference type="ARBA" id="ARBA00023180"/>
    </source>
</evidence>